<evidence type="ECO:0000256" key="5">
    <source>
        <dbReference type="ARBA" id="ARBA00022842"/>
    </source>
</evidence>
<dbReference type="PANTHER" id="PTHR22748">
    <property type="entry name" value="AP ENDONUCLEASE"/>
    <property type="match status" value="1"/>
</dbReference>
<keyword evidence="5 7" id="KW-0460">Magnesium</keyword>
<comment type="cofactor">
    <cofactor evidence="7">
        <name>Mg(2+)</name>
        <dbReference type="ChEBI" id="CHEBI:18420"/>
    </cofactor>
    <cofactor evidence="7">
        <name>Mn(2+)</name>
        <dbReference type="ChEBI" id="CHEBI:29035"/>
    </cofactor>
    <text evidence="7">Probably binds two magnesium or manganese ions per subunit.</text>
</comment>
<keyword evidence="11" id="KW-1185">Reference proteome</keyword>
<keyword evidence="4 10" id="KW-0378">Hydrolase</keyword>
<reference evidence="11" key="1">
    <citation type="submission" date="2016-10" db="EMBL/GenBank/DDBJ databases">
        <authorList>
            <person name="Wegmann U."/>
        </authorList>
    </citation>
    <scope>NUCLEOTIDE SEQUENCE [LARGE SCALE GENOMIC DNA]</scope>
</reference>
<protein>
    <submittedName>
        <fullName evidence="10">Exodeoxyribonuclease III</fullName>
        <ecNumber evidence="10">3.1.11.2</ecNumber>
    </submittedName>
</protein>
<dbReference type="GO" id="GO:0008311">
    <property type="term" value="F:double-stranded DNA 3'-5' DNA exonuclease activity"/>
    <property type="evidence" value="ECO:0007669"/>
    <property type="project" value="UniProtKB-EC"/>
</dbReference>
<dbReference type="NCBIfam" id="TIGR00195">
    <property type="entry name" value="exoDNase_III"/>
    <property type="match status" value="1"/>
</dbReference>
<feature type="site" description="Transition state stabilizer" evidence="8">
    <location>
        <position position="164"/>
    </location>
</feature>
<feature type="binding site" evidence="7">
    <location>
        <position position="9"/>
    </location>
    <ligand>
        <name>Mg(2+)</name>
        <dbReference type="ChEBI" id="CHEBI:18420"/>
        <label>1</label>
    </ligand>
</feature>
<feature type="domain" description="Endonuclease/exonuclease/phosphatase" evidence="9">
    <location>
        <begin position="6"/>
        <end position="260"/>
    </location>
</feature>
<proteinExistence type="inferred from homology"/>
<comment type="cofactor">
    <cofactor evidence="1">
        <name>Mn(2+)</name>
        <dbReference type="ChEBI" id="CHEBI:29035"/>
    </cofactor>
</comment>
<feature type="binding site" evidence="7">
    <location>
        <position position="164"/>
    </location>
    <ligand>
        <name>Mg(2+)</name>
        <dbReference type="ChEBI" id="CHEBI:18420"/>
        <label>1</label>
    </ligand>
</feature>
<evidence type="ECO:0000256" key="6">
    <source>
        <dbReference type="PIRSR" id="PIRSR604808-1"/>
    </source>
</evidence>
<dbReference type="GO" id="GO:0008081">
    <property type="term" value="F:phosphoric diester hydrolase activity"/>
    <property type="evidence" value="ECO:0007669"/>
    <property type="project" value="TreeGrafter"/>
</dbReference>
<evidence type="ECO:0000313" key="11">
    <source>
        <dbReference type="Proteomes" id="UP000186323"/>
    </source>
</evidence>
<evidence type="ECO:0000256" key="3">
    <source>
        <dbReference type="ARBA" id="ARBA00022723"/>
    </source>
</evidence>
<name>A0A1K1LHG6_9BACT</name>
<gene>
    <name evidence="10" type="ORF">DESPIGER_2331</name>
</gene>
<evidence type="ECO:0000259" key="9">
    <source>
        <dbReference type="Pfam" id="PF03372"/>
    </source>
</evidence>
<feature type="site" description="Interaction with DNA substrate" evidence="8">
    <location>
        <position position="260"/>
    </location>
</feature>
<dbReference type="Gene3D" id="3.60.10.10">
    <property type="entry name" value="Endonuclease/exonuclease/phosphatase"/>
    <property type="match status" value="1"/>
</dbReference>
<dbReference type="SUPFAM" id="SSF56219">
    <property type="entry name" value="DNase I-like"/>
    <property type="match status" value="1"/>
</dbReference>
<dbReference type="InterPro" id="IPR036691">
    <property type="entry name" value="Endo/exonu/phosph_ase_sf"/>
</dbReference>
<dbReference type="GO" id="GO:0003677">
    <property type="term" value="F:DNA binding"/>
    <property type="evidence" value="ECO:0007669"/>
    <property type="project" value="InterPro"/>
</dbReference>
<dbReference type="EC" id="3.1.11.2" evidence="10"/>
<dbReference type="PROSITE" id="PS00727">
    <property type="entry name" value="AP_NUCLEASE_F1_2"/>
    <property type="match status" value="1"/>
</dbReference>
<dbReference type="EMBL" id="LT630450">
    <property type="protein sequence ID" value="SFV74153.1"/>
    <property type="molecule type" value="Genomic_DNA"/>
</dbReference>
<dbReference type="InterPro" id="IPR020848">
    <property type="entry name" value="AP_endonuclease_F1_CS"/>
</dbReference>
<sequence length="269" mass="31086">MSIRLVSWNVNGLRAVSAKPEWRWFAENTCDVIGLQETKAMPEQLRPEVASPAGWEAHWASSVVKKGYSGVAVFSRIKPLAVHCELPQPEWQGEGRILHLEFEKFHFFNGYFPNGGAEELDENGKPIPGRFKRVPYKMGFFDAFTAYAEECRKSKPVVVCGDFNIAHRAIDLARPRQNEKNTGFLPEERAFLDRFTALGYVDTFRHVHGDVEGRYSWWSYKMRAREKNVGWRIDYFFVSEELKPYIRDAWIEDDVYGSDHCPVGLELDI</sequence>
<evidence type="ECO:0000256" key="8">
    <source>
        <dbReference type="PIRSR" id="PIRSR604808-3"/>
    </source>
</evidence>
<dbReference type="GO" id="GO:0046872">
    <property type="term" value="F:metal ion binding"/>
    <property type="evidence" value="ECO:0007669"/>
    <property type="project" value="UniProtKB-KW"/>
</dbReference>
<dbReference type="Proteomes" id="UP000186323">
    <property type="component" value="Chromosome I"/>
</dbReference>
<feature type="binding site" evidence="7">
    <location>
        <position position="259"/>
    </location>
    <ligand>
        <name>Mg(2+)</name>
        <dbReference type="ChEBI" id="CHEBI:18420"/>
        <label>1</label>
    </ligand>
</feature>
<dbReference type="NCBIfam" id="TIGR00633">
    <property type="entry name" value="xth"/>
    <property type="match status" value="1"/>
</dbReference>
<evidence type="ECO:0000256" key="4">
    <source>
        <dbReference type="ARBA" id="ARBA00022801"/>
    </source>
</evidence>
<evidence type="ECO:0000256" key="2">
    <source>
        <dbReference type="ARBA" id="ARBA00007092"/>
    </source>
</evidence>
<dbReference type="RefSeq" id="WP_072336851.1">
    <property type="nucleotide sequence ID" value="NZ_CALJDE010000044.1"/>
</dbReference>
<dbReference type="AlphaFoldDB" id="A0A1K1LHG6"/>
<keyword evidence="3 7" id="KW-0479">Metal-binding</keyword>
<keyword evidence="7" id="KW-0464">Manganese</keyword>
<feature type="site" description="Important for catalytic activity" evidence="8">
    <location>
        <position position="234"/>
    </location>
</feature>
<dbReference type="OrthoDB" id="9803914at2"/>
<comment type="similarity">
    <text evidence="2">Belongs to the DNA repair enzymes AP/ExoA family.</text>
</comment>
<dbReference type="InterPro" id="IPR005135">
    <property type="entry name" value="Endo/exonuclease/phosphatase"/>
</dbReference>
<accession>A0A1K1LHG6</accession>
<dbReference type="Pfam" id="PF03372">
    <property type="entry name" value="Exo_endo_phos"/>
    <property type="match status" value="1"/>
</dbReference>
<feature type="binding site" evidence="7">
    <location>
        <position position="37"/>
    </location>
    <ligand>
        <name>Mg(2+)</name>
        <dbReference type="ChEBI" id="CHEBI:18420"/>
        <label>1</label>
    </ligand>
</feature>
<dbReference type="PROSITE" id="PS51435">
    <property type="entry name" value="AP_NUCLEASE_F1_4"/>
    <property type="match status" value="1"/>
</dbReference>
<dbReference type="InterPro" id="IPR004808">
    <property type="entry name" value="AP_endonuc_1"/>
</dbReference>
<evidence type="ECO:0000256" key="1">
    <source>
        <dbReference type="ARBA" id="ARBA00001936"/>
    </source>
</evidence>
<feature type="active site" description="Proton donor/acceptor" evidence="6">
    <location>
        <position position="162"/>
    </location>
</feature>
<feature type="active site" evidence="6">
    <location>
        <position position="111"/>
    </location>
</feature>
<feature type="binding site" evidence="7">
    <location>
        <position position="260"/>
    </location>
    <ligand>
        <name>Mg(2+)</name>
        <dbReference type="ChEBI" id="CHEBI:18420"/>
        <label>1</label>
    </ligand>
</feature>
<evidence type="ECO:0000256" key="7">
    <source>
        <dbReference type="PIRSR" id="PIRSR604808-2"/>
    </source>
</evidence>
<dbReference type="GO" id="GO:0006284">
    <property type="term" value="P:base-excision repair"/>
    <property type="evidence" value="ECO:0007669"/>
    <property type="project" value="TreeGrafter"/>
</dbReference>
<feature type="active site" description="Proton acceptor" evidence="6">
    <location>
        <position position="260"/>
    </location>
</feature>
<dbReference type="PANTHER" id="PTHR22748:SF6">
    <property type="entry name" value="DNA-(APURINIC OR APYRIMIDINIC SITE) ENDONUCLEASE"/>
    <property type="match status" value="1"/>
</dbReference>
<feature type="binding site" evidence="7">
    <location>
        <position position="162"/>
    </location>
    <ligand>
        <name>Mg(2+)</name>
        <dbReference type="ChEBI" id="CHEBI:18420"/>
        <label>1</label>
    </ligand>
</feature>
<organism evidence="10 11">
    <name type="scientific">Desulfovibrio piger</name>
    <dbReference type="NCBI Taxonomy" id="901"/>
    <lineage>
        <taxon>Bacteria</taxon>
        <taxon>Pseudomonadati</taxon>
        <taxon>Thermodesulfobacteriota</taxon>
        <taxon>Desulfovibrionia</taxon>
        <taxon>Desulfovibrionales</taxon>
        <taxon>Desulfovibrionaceae</taxon>
        <taxon>Desulfovibrio</taxon>
    </lineage>
</organism>
<dbReference type="KEGG" id="dpg:DESPIGER_2331"/>
<evidence type="ECO:0000313" key="10">
    <source>
        <dbReference type="EMBL" id="SFV74153.1"/>
    </source>
</evidence>
<dbReference type="GO" id="GO:0003906">
    <property type="term" value="F:DNA-(apurinic or apyrimidinic site) endonuclease activity"/>
    <property type="evidence" value="ECO:0007669"/>
    <property type="project" value="TreeGrafter"/>
</dbReference>